<reference evidence="2 3" key="1">
    <citation type="submission" date="2018-08" db="EMBL/GenBank/DDBJ databases">
        <authorList>
            <person name="Laetsch R D."/>
            <person name="Stevens L."/>
            <person name="Kumar S."/>
            <person name="Blaxter L. M."/>
        </authorList>
    </citation>
    <scope>NUCLEOTIDE SEQUENCE [LARGE SCALE GENOMIC DNA]</scope>
</reference>
<dbReference type="OrthoDB" id="5872161at2759"/>
<evidence type="ECO:0000313" key="2">
    <source>
        <dbReference type="EMBL" id="VBB35400.1"/>
    </source>
</evidence>
<name>A0A498SUH4_ACAVI</name>
<protein>
    <submittedName>
        <fullName evidence="2">Uncharacterized protein</fullName>
    </submittedName>
</protein>
<gene>
    <name evidence="2" type="ORF">NAV_LOCUS10191</name>
</gene>
<keyword evidence="3" id="KW-1185">Reference proteome</keyword>
<proteinExistence type="predicted"/>
<dbReference type="EMBL" id="UPTC01005825">
    <property type="protein sequence ID" value="VBB35400.1"/>
    <property type="molecule type" value="Genomic_DNA"/>
</dbReference>
<evidence type="ECO:0000256" key="1">
    <source>
        <dbReference type="SAM" id="MobiDB-lite"/>
    </source>
</evidence>
<dbReference type="Proteomes" id="UP000276991">
    <property type="component" value="Unassembled WGS sequence"/>
</dbReference>
<organism evidence="2 3">
    <name type="scientific">Acanthocheilonema viteae</name>
    <name type="common">Filarial nematode worm</name>
    <name type="synonym">Dipetalonema viteae</name>
    <dbReference type="NCBI Taxonomy" id="6277"/>
    <lineage>
        <taxon>Eukaryota</taxon>
        <taxon>Metazoa</taxon>
        <taxon>Ecdysozoa</taxon>
        <taxon>Nematoda</taxon>
        <taxon>Chromadorea</taxon>
        <taxon>Rhabditida</taxon>
        <taxon>Spirurina</taxon>
        <taxon>Spiruromorpha</taxon>
        <taxon>Filarioidea</taxon>
        <taxon>Onchocercidae</taxon>
        <taxon>Acanthocheilonema</taxon>
    </lineage>
</organism>
<accession>A0A498SUH4</accession>
<evidence type="ECO:0000313" key="3">
    <source>
        <dbReference type="Proteomes" id="UP000276991"/>
    </source>
</evidence>
<sequence length="36" mass="4022">MAQHYGYAGQPPYQQPGYQNQNGGNPYQQGPPYQHG</sequence>
<dbReference type="AlphaFoldDB" id="A0A498SUH4"/>
<feature type="non-terminal residue" evidence="2">
    <location>
        <position position="36"/>
    </location>
</feature>
<feature type="region of interest" description="Disordered" evidence="1">
    <location>
        <begin position="1"/>
        <end position="36"/>
    </location>
</feature>